<keyword evidence="3" id="KW-0677">Repeat</keyword>
<dbReference type="Pfam" id="PF01582">
    <property type="entry name" value="TIR"/>
    <property type="match status" value="1"/>
</dbReference>
<evidence type="ECO:0000256" key="1">
    <source>
        <dbReference type="ARBA" id="ARBA00011982"/>
    </source>
</evidence>
<dbReference type="Proteomes" id="UP000694918">
    <property type="component" value="Unplaced"/>
</dbReference>
<gene>
    <name evidence="10" type="primary">LOC105111276</name>
</gene>
<evidence type="ECO:0000313" key="10">
    <source>
        <dbReference type="RefSeq" id="XP_011004889.1"/>
    </source>
</evidence>
<dbReference type="PANTHER" id="PTHR11017">
    <property type="entry name" value="LEUCINE-RICH REPEAT-CONTAINING PROTEIN"/>
    <property type="match status" value="1"/>
</dbReference>
<reference evidence="10" key="1">
    <citation type="submission" date="2025-08" db="UniProtKB">
        <authorList>
            <consortium name="RefSeq"/>
        </authorList>
    </citation>
    <scope>IDENTIFICATION</scope>
</reference>
<dbReference type="GO" id="GO:0061809">
    <property type="term" value="F:NAD+ nucleosidase activity, cyclic ADP-ribose generating"/>
    <property type="evidence" value="ECO:0007669"/>
    <property type="project" value="UniProtKB-EC"/>
</dbReference>
<evidence type="ECO:0000256" key="4">
    <source>
        <dbReference type="ARBA" id="ARBA00022801"/>
    </source>
</evidence>
<dbReference type="PRINTS" id="PR00364">
    <property type="entry name" value="DISEASERSIST"/>
</dbReference>
<dbReference type="SMART" id="SM00255">
    <property type="entry name" value="TIR"/>
    <property type="match status" value="1"/>
</dbReference>
<keyword evidence="4" id="KW-0378">Hydrolase</keyword>
<dbReference type="InterPro" id="IPR035897">
    <property type="entry name" value="Toll_tir_struct_dom_sf"/>
</dbReference>
<dbReference type="InterPro" id="IPR045344">
    <property type="entry name" value="C-JID"/>
</dbReference>
<evidence type="ECO:0000256" key="7">
    <source>
        <dbReference type="ARBA" id="ARBA00047304"/>
    </source>
</evidence>
<dbReference type="SMART" id="SM00369">
    <property type="entry name" value="LRR_TYP"/>
    <property type="match status" value="5"/>
</dbReference>
<dbReference type="PANTHER" id="PTHR11017:SF361">
    <property type="entry name" value="ADP-RIBOSYL CYCLASE_CYCLIC ADP-RIBOSE HYDROLASE"/>
    <property type="match status" value="1"/>
</dbReference>
<dbReference type="InterPro" id="IPR001611">
    <property type="entry name" value="Leu-rich_rpt"/>
</dbReference>
<dbReference type="InterPro" id="IPR003591">
    <property type="entry name" value="Leu-rich_rpt_typical-subtyp"/>
</dbReference>
<dbReference type="Pfam" id="PF00931">
    <property type="entry name" value="NB-ARC"/>
    <property type="match status" value="1"/>
</dbReference>
<evidence type="ECO:0000256" key="5">
    <source>
        <dbReference type="ARBA" id="ARBA00022821"/>
    </source>
</evidence>
<dbReference type="Gene3D" id="1.10.8.430">
    <property type="entry name" value="Helical domain of apoptotic protease-activating factors"/>
    <property type="match status" value="1"/>
</dbReference>
<keyword evidence="6" id="KW-0520">NAD</keyword>
<dbReference type="InterPro" id="IPR032675">
    <property type="entry name" value="LRR_dom_sf"/>
</dbReference>
<dbReference type="GO" id="GO:0043531">
    <property type="term" value="F:ADP binding"/>
    <property type="evidence" value="ECO:0007669"/>
    <property type="project" value="InterPro"/>
</dbReference>
<organism evidence="9 10">
    <name type="scientific">Populus euphratica</name>
    <name type="common">Euphrates poplar</name>
    <dbReference type="NCBI Taxonomy" id="75702"/>
    <lineage>
        <taxon>Eukaryota</taxon>
        <taxon>Viridiplantae</taxon>
        <taxon>Streptophyta</taxon>
        <taxon>Embryophyta</taxon>
        <taxon>Tracheophyta</taxon>
        <taxon>Spermatophyta</taxon>
        <taxon>Magnoliopsida</taxon>
        <taxon>eudicotyledons</taxon>
        <taxon>Gunneridae</taxon>
        <taxon>Pentapetalae</taxon>
        <taxon>rosids</taxon>
        <taxon>fabids</taxon>
        <taxon>Malpighiales</taxon>
        <taxon>Salicaceae</taxon>
        <taxon>Saliceae</taxon>
        <taxon>Populus</taxon>
    </lineage>
</organism>
<evidence type="ECO:0000256" key="2">
    <source>
        <dbReference type="ARBA" id="ARBA00022614"/>
    </source>
</evidence>
<dbReference type="KEGG" id="peu:105111276"/>
<dbReference type="Pfam" id="PF23282">
    <property type="entry name" value="WHD_ROQ1"/>
    <property type="match status" value="1"/>
</dbReference>
<proteinExistence type="predicted"/>
<dbReference type="EC" id="3.2.2.6" evidence="1"/>
<dbReference type="SUPFAM" id="SSF46785">
    <property type="entry name" value="Winged helix' DNA-binding domain"/>
    <property type="match status" value="1"/>
</dbReference>
<dbReference type="Pfam" id="PF20160">
    <property type="entry name" value="C-JID"/>
    <property type="match status" value="5"/>
</dbReference>
<dbReference type="InterPro" id="IPR000157">
    <property type="entry name" value="TIR_dom"/>
</dbReference>
<dbReference type="GO" id="GO:0007165">
    <property type="term" value="P:signal transduction"/>
    <property type="evidence" value="ECO:0007669"/>
    <property type="project" value="InterPro"/>
</dbReference>
<evidence type="ECO:0000313" key="9">
    <source>
        <dbReference type="Proteomes" id="UP000694918"/>
    </source>
</evidence>
<dbReference type="Gene3D" id="3.40.50.10140">
    <property type="entry name" value="Toll/interleukin-1 receptor homology (TIR) domain"/>
    <property type="match status" value="1"/>
</dbReference>
<sequence>MASSSAVAHKRKYDVFLSFRGKDTRNNFTSHLYDALCRKQIKTFIDDGLERGEEITGALLRTIEESRISVIIFSRNYASSPWCVDELVKILECKKAYGQIVLPVFYHVDPSDVDEQTGSFGNAFAELERNFKQKMDKVPRWRADLTSAANISGWDSQVTRPESRLVEQIVRHILKKLNYASSSDLKGLVGMDSRMKQIEALLCTQLPEVCFVGIWGMGGTGKTTIAGEIFNKIAREYEGHYFLANVRESEKNGGLFRMRDELFSKITEEEYLHIRTPRIGLPFIKDRICRKKILIVFDDVNDVDQIEMLLGGCESFGPGSRIILTSRDKQVLKKYADKIFEVEGLNNREALLLFSLHAFKDNQSPKKFMDLSVRAINYAKGNPLALKVLGSFLFGRTTEEWESAFNNVEKLTRQKVHSVLRISYEALDSEEKSIFLDIACFFRGHRVDFVKRILDGCGFKTDSGFSVLIDRCLIKISDDKVEMHDLLQEMAHEVVRKESLDELGGQSRLWSPKDVYQVLTNNLGTGKVEGIFLDVSKIREIELSSTALERMYKLRLLKIYNSEAGVKCRVHLPHGLESLSEELRYLHWDGYPLTSLPSNFRPQNLVEINLSSSRVNQLWRGEQNLVNLKDVNLSHCEHITFLPDLSKARNLERLNLQFCKSLVEFPSSVQHLDKLVDLDLRGCKRLINLPSRINSSCLETLNLSGCANLKKCPETARKLKYLNLNETAIDELPRSIGELCGLETLNLRKCKLLVNLPENMYLLTSLLIADFSGCSSISRLPDLSSGIRYLYLDGTAIEELPSSISDLWKLFYLDLTGCNRLKNLPSAVSKLVCLEKLNLSGCSSITEFPKVSNNLKELYLNGTAIREIPSSIECLFDLAELHLQDCKQFEILPSSICKLRKLERLNLSGCVQFRNFPEVLEPMVCLRYLYLKQTRITKLPSRIGNLKALACLELGNCKDLINTECLRRLQSPNRGMRLDCLRKLKLDGCSLSEVPDSLGCLSSLEVLDLSGNDFRRIPISINKLLELLYLGLRNCKKLESLPELPPRLSKLDADNCESLNHYQGFHHSSSTAVEGNIFEFIFTNCSRLRWINQILAYSLLKFQLYTKRLYLQLPDVPAVPSSFCLPGDATPEWFSHQSWGSTVTFHLSSNWANSQFLGFSLCAVIAFGSVGHSLQVKCTYHFSNKRGDSRDLDCYLHGWYDEKRIDSAHILVWFDPCVVAREDYMFSEYSEVSVEFQPEFIYGNPLPLDLCQVHECGVRLLYVDGIHSFDLIRSGYFCFYPVNGDELETMFQAKRARFQGMRWEDYFVMCRTYEFLADLQLPDVVAEPSSFCLPGDATPEWFSHQSWGSKVTFQLSSNWTNSKFLGFSLCAVIAFGSVSYGLLVKCTYHFRNKHGDSCDLDWYLHGWFDDQGIDSACIFMGFDPCVVAKERDTFSEYSEVSVEFHLENNLYGCYVVECGVHLLYDGGEFGLRLLHANDEDKIQRFHLIMSDSSRFYPLDRDELEVRFQAKRARFQADRWEDYSVMRRTYKFLADLQLPDVPAVPSSFCLPGDVTPEWFSHKSWGSTVTFQLSSNWANREFLGFSLCAVILFRSVGHSLHVKCTYHFRNKHGDSRDLNCYLDGSFDDRGNNPAHIFVGLDPCLVAKEKDTFIKYSEVSVEFQLEDNNGNLLPLDLCRVIECGVRPLHANEIYRFDFIMQRYYRFYPQDQDGLEAMFQAKRARLQVNRWGDYSIMRRTYKFLASLQKEPDVRARAYSFYLHGDVTPEWFRHQSWGSTVTFQLSSYRASSEFLGFSLCAVIAFDSFSHCLQVKCTYHFRNKHGDCHDLYCYLDGWFDDQGNNPAHIFVGLDPRLVAKEKDTFIKYSEVSVEFQLEDNNGNLLPLDLCRVIECGVRPLHANEIYRFDFIMQRYYRFYPQDQDGLEAMFQAKRARLQVNRWGDYSIMRRTYKFLADHQLPDVPAWPFSFCLLRPFSFCLPRPPSFCLPRPPSFYLPADVTPEWFSHKSWGSTVTFQLSSQWANSEFLGFSLCAVIASYSFNFELRVKCTYHFRNEHGDSHDLYCYLHGWYDDKGNNPAHIFVGLDPCFVAKEKDTFSKYSEVSVDFRPEDMKGTSLDFCQVIECGVHLLHANEMHHFDFSTQYHFDFSMQDHFDPQDRDELKAMFQAKRERLQGMRRDDYFGYVLPRSIR</sequence>
<dbReference type="Gene3D" id="3.40.50.300">
    <property type="entry name" value="P-loop containing nucleotide triphosphate hydrolases"/>
    <property type="match status" value="1"/>
</dbReference>
<feature type="domain" description="TIR" evidence="8">
    <location>
        <begin position="11"/>
        <end position="177"/>
    </location>
</feature>
<dbReference type="RefSeq" id="XP_011004889.1">
    <property type="nucleotide sequence ID" value="XM_011006587.1"/>
</dbReference>
<name>A0AAJ6X4C6_POPEU</name>
<accession>A0AAJ6X4C6</accession>
<evidence type="ECO:0000256" key="3">
    <source>
        <dbReference type="ARBA" id="ARBA00022737"/>
    </source>
</evidence>
<dbReference type="GO" id="GO:0006952">
    <property type="term" value="P:defense response"/>
    <property type="evidence" value="ECO:0007669"/>
    <property type="project" value="UniProtKB-KW"/>
</dbReference>
<protein>
    <recommendedName>
        <fullName evidence="1">ADP-ribosyl cyclase/cyclic ADP-ribose hydrolase</fullName>
        <ecNumber evidence="1">3.2.2.6</ecNumber>
    </recommendedName>
</protein>
<dbReference type="InterPro" id="IPR027417">
    <property type="entry name" value="P-loop_NTPase"/>
</dbReference>
<evidence type="ECO:0000259" key="8">
    <source>
        <dbReference type="PROSITE" id="PS50104"/>
    </source>
</evidence>
<dbReference type="SUPFAM" id="SSF52200">
    <property type="entry name" value="Toll/Interleukin receptor TIR domain"/>
    <property type="match status" value="1"/>
</dbReference>
<dbReference type="SUPFAM" id="SSF52058">
    <property type="entry name" value="L domain-like"/>
    <property type="match status" value="2"/>
</dbReference>
<dbReference type="FunFam" id="3.40.50.10140:FF:000007">
    <property type="entry name" value="Disease resistance protein (TIR-NBS-LRR class)"/>
    <property type="match status" value="1"/>
</dbReference>
<keyword evidence="5" id="KW-0611">Plant defense</keyword>
<dbReference type="Gene3D" id="3.80.10.10">
    <property type="entry name" value="Ribonuclease Inhibitor"/>
    <property type="match status" value="4"/>
</dbReference>
<dbReference type="PROSITE" id="PS50104">
    <property type="entry name" value="TIR"/>
    <property type="match status" value="1"/>
</dbReference>
<dbReference type="InterPro" id="IPR058192">
    <property type="entry name" value="WHD_ROQ1-like"/>
</dbReference>
<dbReference type="GeneID" id="105111276"/>
<dbReference type="InterPro" id="IPR044974">
    <property type="entry name" value="Disease_R_plants"/>
</dbReference>
<keyword evidence="2" id="KW-0433">Leucine-rich repeat</keyword>
<dbReference type="InterPro" id="IPR036390">
    <property type="entry name" value="WH_DNA-bd_sf"/>
</dbReference>
<dbReference type="FunFam" id="3.80.10.10:FF:000386">
    <property type="entry name" value="Disease resistance protein RPS4"/>
    <property type="match status" value="1"/>
</dbReference>
<dbReference type="PROSITE" id="PS51450">
    <property type="entry name" value="LRR"/>
    <property type="match status" value="1"/>
</dbReference>
<evidence type="ECO:0000256" key="6">
    <source>
        <dbReference type="ARBA" id="ARBA00023027"/>
    </source>
</evidence>
<dbReference type="InterPro" id="IPR042197">
    <property type="entry name" value="Apaf_helical"/>
</dbReference>
<dbReference type="InterPro" id="IPR002182">
    <property type="entry name" value="NB-ARC"/>
</dbReference>
<dbReference type="SUPFAM" id="SSF52540">
    <property type="entry name" value="P-loop containing nucleoside triphosphate hydrolases"/>
    <property type="match status" value="1"/>
</dbReference>
<comment type="catalytic activity">
    <reaction evidence="7">
        <text>NAD(+) + H2O = ADP-D-ribose + nicotinamide + H(+)</text>
        <dbReference type="Rhea" id="RHEA:16301"/>
        <dbReference type="ChEBI" id="CHEBI:15377"/>
        <dbReference type="ChEBI" id="CHEBI:15378"/>
        <dbReference type="ChEBI" id="CHEBI:17154"/>
        <dbReference type="ChEBI" id="CHEBI:57540"/>
        <dbReference type="ChEBI" id="CHEBI:57967"/>
        <dbReference type="EC" id="3.2.2.6"/>
    </reaction>
    <physiologicalReaction direction="left-to-right" evidence="7">
        <dbReference type="Rhea" id="RHEA:16302"/>
    </physiologicalReaction>
</comment>
<keyword evidence="9" id="KW-1185">Reference proteome</keyword>